<dbReference type="GO" id="GO:0032259">
    <property type="term" value="P:methylation"/>
    <property type="evidence" value="ECO:0007669"/>
    <property type="project" value="UniProtKB-KW"/>
</dbReference>
<keyword evidence="4" id="KW-0949">S-adenosyl-L-methionine</keyword>
<evidence type="ECO:0000256" key="4">
    <source>
        <dbReference type="ARBA" id="ARBA00022691"/>
    </source>
</evidence>
<dbReference type="PANTHER" id="PTHR18895">
    <property type="entry name" value="HEMK METHYLTRANSFERASE"/>
    <property type="match status" value="1"/>
</dbReference>
<keyword evidence="2 8" id="KW-0489">Methyltransferase</keyword>
<dbReference type="InterPro" id="IPR050320">
    <property type="entry name" value="N5-glutamine_MTase"/>
</dbReference>
<evidence type="ECO:0000313" key="9">
    <source>
        <dbReference type="Proteomes" id="UP000230935"/>
    </source>
</evidence>
<proteinExistence type="predicted"/>
<dbReference type="SUPFAM" id="SSF53335">
    <property type="entry name" value="S-adenosyl-L-methionine-dependent methyltransferases"/>
    <property type="match status" value="1"/>
</dbReference>
<dbReference type="InterPro" id="IPR040758">
    <property type="entry name" value="PrmC_N"/>
</dbReference>
<evidence type="ECO:0000259" key="7">
    <source>
        <dbReference type="Pfam" id="PF17827"/>
    </source>
</evidence>
<feature type="domain" description="Methyltransferase small" evidence="6">
    <location>
        <begin position="96"/>
        <end position="192"/>
    </location>
</feature>
<evidence type="ECO:0000313" key="8">
    <source>
        <dbReference type="EMBL" id="PIS05581.1"/>
    </source>
</evidence>
<dbReference type="NCBIfam" id="TIGR03534">
    <property type="entry name" value="RF_mod_PrmC"/>
    <property type="match status" value="1"/>
</dbReference>
<dbReference type="EC" id="2.1.1.297" evidence="1"/>
<protein>
    <recommendedName>
        <fullName evidence="1">peptide chain release factor N(5)-glutamine methyltransferase</fullName>
        <ecNumber evidence="1">2.1.1.297</ecNumber>
    </recommendedName>
</protein>
<evidence type="ECO:0000256" key="3">
    <source>
        <dbReference type="ARBA" id="ARBA00022679"/>
    </source>
</evidence>
<reference evidence="9" key="1">
    <citation type="submission" date="2017-09" db="EMBL/GenBank/DDBJ databases">
        <title>Depth-based differentiation of microbial function through sediment-hosted aquifers and enrichment of novel symbionts in the deep terrestrial subsurface.</title>
        <authorList>
            <person name="Probst A.J."/>
            <person name="Ladd B."/>
            <person name="Jarett J.K."/>
            <person name="Geller-Mcgrath D.E."/>
            <person name="Sieber C.M.K."/>
            <person name="Emerson J.B."/>
            <person name="Anantharaman K."/>
            <person name="Thomas B.C."/>
            <person name="Malmstrom R."/>
            <person name="Stieglmeier M."/>
            <person name="Klingl A."/>
            <person name="Woyke T."/>
            <person name="Ryan C.M."/>
            <person name="Banfield J.F."/>
        </authorList>
    </citation>
    <scope>NUCLEOTIDE SEQUENCE [LARGE SCALE GENOMIC DNA]</scope>
</reference>
<dbReference type="PANTHER" id="PTHR18895:SF74">
    <property type="entry name" value="MTRF1L RELEASE FACTOR GLUTAMINE METHYLTRANSFERASE"/>
    <property type="match status" value="1"/>
</dbReference>
<gene>
    <name evidence="8" type="primary">prmC</name>
    <name evidence="8" type="ORF">COT81_00260</name>
</gene>
<dbReference type="GO" id="GO:0102559">
    <property type="term" value="F:peptide chain release factor N(5)-glutamine methyltransferase activity"/>
    <property type="evidence" value="ECO:0007669"/>
    <property type="project" value="UniProtKB-EC"/>
</dbReference>
<evidence type="ECO:0000256" key="2">
    <source>
        <dbReference type="ARBA" id="ARBA00022603"/>
    </source>
</evidence>
<dbReference type="NCBIfam" id="TIGR00536">
    <property type="entry name" value="hemK_fam"/>
    <property type="match status" value="1"/>
</dbReference>
<sequence>MTINNLLQDGSIKLKRANIQTAALDAEILLAHVLNSTRSKILSQPKSVMHKKQIDKFNALIKVRSKFVPVAYLTKQREFYGLNFYVNENVLVPRPATELMIENVLSLVRPNQTVTIADVGTGSGCIAVTLAHHLPKATILATDISKKALVVAQKNAQALAKNKKVSFWQGNLLEPIKVKKIDIIIANLPYLKPTDLGEPTIQAEPKLALWGGDDGLQTIKCLINQTASLPAKPSYVMLEFNHGQAGGLSEYIERILDPSELSVYKDNDGLDRTAVIKL</sequence>
<dbReference type="Pfam" id="PF05175">
    <property type="entry name" value="MTS"/>
    <property type="match status" value="1"/>
</dbReference>
<dbReference type="InterPro" id="IPR029063">
    <property type="entry name" value="SAM-dependent_MTases_sf"/>
</dbReference>
<dbReference type="InterPro" id="IPR004556">
    <property type="entry name" value="HemK-like"/>
</dbReference>
<dbReference type="Proteomes" id="UP000230935">
    <property type="component" value="Unassembled WGS sequence"/>
</dbReference>
<dbReference type="InterPro" id="IPR007848">
    <property type="entry name" value="Small_mtfrase_dom"/>
</dbReference>
<dbReference type="Pfam" id="PF17827">
    <property type="entry name" value="PrmC_N"/>
    <property type="match status" value="1"/>
</dbReference>
<comment type="caution">
    <text evidence="8">The sequence shown here is derived from an EMBL/GenBank/DDBJ whole genome shotgun (WGS) entry which is preliminary data.</text>
</comment>
<dbReference type="InterPro" id="IPR019874">
    <property type="entry name" value="RF_methyltr_PrmC"/>
</dbReference>
<dbReference type="Gene3D" id="1.10.8.10">
    <property type="entry name" value="DNA helicase RuvA subunit, C-terminal domain"/>
    <property type="match status" value="1"/>
</dbReference>
<evidence type="ECO:0000256" key="1">
    <source>
        <dbReference type="ARBA" id="ARBA00012771"/>
    </source>
</evidence>
<name>A0A2H0W4R7_9BACT</name>
<comment type="catalytic activity">
    <reaction evidence="5">
        <text>L-glutaminyl-[peptide chain release factor] + S-adenosyl-L-methionine = N(5)-methyl-L-glutaminyl-[peptide chain release factor] + S-adenosyl-L-homocysteine + H(+)</text>
        <dbReference type="Rhea" id="RHEA:42896"/>
        <dbReference type="Rhea" id="RHEA-COMP:10271"/>
        <dbReference type="Rhea" id="RHEA-COMP:10272"/>
        <dbReference type="ChEBI" id="CHEBI:15378"/>
        <dbReference type="ChEBI" id="CHEBI:30011"/>
        <dbReference type="ChEBI" id="CHEBI:57856"/>
        <dbReference type="ChEBI" id="CHEBI:59789"/>
        <dbReference type="ChEBI" id="CHEBI:61891"/>
        <dbReference type="EC" id="2.1.1.297"/>
    </reaction>
</comment>
<dbReference type="AlphaFoldDB" id="A0A2H0W4R7"/>
<keyword evidence="3 8" id="KW-0808">Transferase</keyword>
<organism evidence="8 9">
    <name type="scientific">Candidatus Buchananbacteria bacterium CG10_big_fil_rev_8_21_14_0_10_42_9</name>
    <dbReference type="NCBI Taxonomy" id="1974526"/>
    <lineage>
        <taxon>Bacteria</taxon>
        <taxon>Candidatus Buchananiibacteriota</taxon>
    </lineage>
</organism>
<feature type="domain" description="Release factor glutamine methyltransferase N-terminal" evidence="7">
    <location>
        <begin position="6"/>
        <end position="74"/>
    </location>
</feature>
<dbReference type="Gene3D" id="3.40.50.150">
    <property type="entry name" value="Vaccinia Virus protein VP39"/>
    <property type="match status" value="1"/>
</dbReference>
<accession>A0A2H0W4R7</accession>
<evidence type="ECO:0000256" key="5">
    <source>
        <dbReference type="ARBA" id="ARBA00048391"/>
    </source>
</evidence>
<dbReference type="CDD" id="cd02440">
    <property type="entry name" value="AdoMet_MTases"/>
    <property type="match status" value="1"/>
</dbReference>
<evidence type="ECO:0000259" key="6">
    <source>
        <dbReference type="Pfam" id="PF05175"/>
    </source>
</evidence>
<dbReference type="EMBL" id="PEZZ01000002">
    <property type="protein sequence ID" value="PIS05581.1"/>
    <property type="molecule type" value="Genomic_DNA"/>
</dbReference>